<dbReference type="WBParaSite" id="JU765_v2.g7832.t1">
    <property type="protein sequence ID" value="JU765_v2.g7832.t1"/>
    <property type="gene ID" value="JU765_v2.g7832"/>
</dbReference>
<name>A0AC34RL06_9BILA</name>
<organism evidence="1 2">
    <name type="scientific">Panagrolaimus sp. JU765</name>
    <dbReference type="NCBI Taxonomy" id="591449"/>
    <lineage>
        <taxon>Eukaryota</taxon>
        <taxon>Metazoa</taxon>
        <taxon>Ecdysozoa</taxon>
        <taxon>Nematoda</taxon>
        <taxon>Chromadorea</taxon>
        <taxon>Rhabditida</taxon>
        <taxon>Tylenchina</taxon>
        <taxon>Panagrolaimomorpha</taxon>
        <taxon>Panagrolaimoidea</taxon>
        <taxon>Panagrolaimidae</taxon>
        <taxon>Panagrolaimus</taxon>
    </lineage>
</organism>
<accession>A0AC34RL06</accession>
<evidence type="ECO:0000313" key="1">
    <source>
        <dbReference type="Proteomes" id="UP000887576"/>
    </source>
</evidence>
<protein>
    <submittedName>
        <fullName evidence="2">F-box domain-containing protein</fullName>
    </submittedName>
</protein>
<reference evidence="2" key="1">
    <citation type="submission" date="2022-11" db="UniProtKB">
        <authorList>
            <consortium name="WormBaseParasite"/>
        </authorList>
    </citation>
    <scope>IDENTIFICATION</scope>
</reference>
<evidence type="ECO:0000313" key="2">
    <source>
        <dbReference type="WBParaSite" id="JU765_v2.g7832.t1"/>
    </source>
</evidence>
<dbReference type="Proteomes" id="UP000887576">
    <property type="component" value="Unplaced"/>
</dbReference>
<sequence length="297" mass="35496">MDLVLNRKRRYEDALERNSSCLDGFPFMNLPLIVQDMIIEHVVHHFEFKDRKQLLLTSKYCNWLVKRTRIIEVEILGAVNDKDVELRLLLHKEYYYLKFHFLEDIIKFLKLVKITKFVCWRGFFIDTEFGYSSRLKDIWLKTMENMDRIQLELVPENHDEVIDFFSHLKNIKFINIYNHSTPEDLANVVDAIPTIQSVILWHQMDEQVLQVLTKKSNPKNPLYSIKFRPNVDFSLKAMEDFLKNTTFVDDVLLEFKVAGTLRECETMIKNIGLFEPIIIEKKKYNSTYCCIRTWLNQ</sequence>
<proteinExistence type="predicted"/>